<keyword evidence="8 25" id="KW-0328">Glycosyltransferase</keyword>
<evidence type="ECO:0000259" key="23">
    <source>
        <dbReference type="Pfam" id="PF00905"/>
    </source>
</evidence>
<evidence type="ECO:0000256" key="11">
    <source>
        <dbReference type="ARBA" id="ARBA00022801"/>
    </source>
</evidence>
<sequence length="838" mass="93192">MFRDDPDPQPVRNWRGEAGLKLPIYRRGWFSALVALALLGVVSAFGVYSVVVAPLRRDAEKFDLEELKKLESASIIYDRDGDEMARLYVLNRTPVPVTEVPQHFIDALVAQEDSRFFKHDGVDYIGLLRAVKENIMAREVTQGASTITQQLARQTFKLLERSYKRKILEAFIAQRIEKHFSKSEILEFYLNRIFFGVNFYGVQAASRGYFGKDVKELSIEESATIVGLIKSPNNIQPIKHPQRAMKERNYVLERMSIEGTLTRDEAAKLKRKPLVTAPQSSDPRLSYVFDAVRREVVDLVGEERASIGGFKIYTSIDQDLQKATEEAVSKRLAEVEKRPGYEHQTFAQFRSIMTDYRARLKRGEIDPATPKPLPEYLQAAAMMIDNKDGSILAMVGGRDFGDSQFNRATDGIRPVGTAFTPLVYAAAFSSPGLYPGTKVDDAPLDNRRVMIGGLTGILGEWGAEVDNPKWTQAPMSSREALVQGRNSATVRLGERVGVPTVKQVAQKAGITTEMRDYPSTFLGASEARLSEMCLAYSNFPTLGSRPQKMSLIQRITDSNDKVVFQISESALRSVQSMDPIAAYQTHTCLMDALHRGTGSPAVTDYKLGEFVAGGKTGTHYEFKDLWFLGYTSGVTCGVWAGFDKQKTIYPGAFSNRIVLPVWVDMINASAERYVPQEIQPPQTAERVEMCQRSGMRATDYCYEKVKGPDGREKSVRSTYFEYLRPGTPLEGFCTLHTGEGLPSEIKQFGYQNPVAGFDSAPTIAAAARWAHIEPVRMKALTVIGGDPYNSEQAVPRAAPVNDDGSPIRKAIPVDAVETPDEDAPKLKLAPPPPMKIEL</sequence>
<evidence type="ECO:0000256" key="7">
    <source>
        <dbReference type="ARBA" id="ARBA00022670"/>
    </source>
</evidence>
<keyword evidence="17" id="KW-0961">Cell wall biogenesis/degradation</keyword>
<evidence type="ECO:0000256" key="1">
    <source>
        <dbReference type="ARBA" id="ARBA00004236"/>
    </source>
</evidence>
<dbReference type="PANTHER" id="PTHR32282">
    <property type="entry name" value="BINDING PROTEIN TRANSPEPTIDASE, PUTATIVE-RELATED"/>
    <property type="match status" value="1"/>
</dbReference>
<proteinExistence type="inferred from homology"/>
<reference evidence="25 26" key="1">
    <citation type="submission" date="2020-08" db="EMBL/GenBank/DDBJ databases">
        <title>Genomic Encyclopedia of Type Strains, Phase IV (KMG-IV): sequencing the most valuable type-strain genomes for metagenomic binning, comparative biology and taxonomic classification.</title>
        <authorList>
            <person name="Goeker M."/>
        </authorList>
    </citation>
    <scope>NUCLEOTIDE SEQUENCE [LARGE SCALE GENOMIC DNA]</scope>
    <source>
        <strain evidence="25 26">DSM 12252</strain>
    </source>
</reference>
<evidence type="ECO:0000313" key="25">
    <source>
        <dbReference type="EMBL" id="MBB5032333.1"/>
    </source>
</evidence>
<accession>A0A7W7Y9X9</accession>
<feature type="transmembrane region" description="Helical" evidence="22">
    <location>
        <begin position="29"/>
        <end position="51"/>
    </location>
</feature>
<evidence type="ECO:0000256" key="22">
    <source>
        <dbReference type="SAM" id="Phobius"/>
    </source>
</evidence>
<keyword evidence="5" id="KW-1003">Cell membrane</keyword>
<keyword evidence="14 22" id="KW-1133">Transmembrane helix</keyword>
<evidence type="ECO:0000256" key="19">
    <source>
        <dbReference type="ARBA" id="ARBA00049902"/>
    </source>
</evidence>
<dbReference type="Pfam" id="PF00905">
    <property type="entry name" value="Transpeptidase"/>
    <property type="match status" value="1"/>
</dbReference>
<feature type="domain" description="Penicillin-binding protein transpeptidase" evidence="23">
    <location>
        <begin position="380"/>
        <end position="631"/>
    </location>
</feature>
<comment type="similarity">
    <text evidence="3">In the C-terminal section; belongs to the transpeptidase family.</text>
</comment>
<dbReference type="GO" id="GO:0006508">
    <property type="term" value="P:proteolysis"/>
    <property type="evidence" value="ECO:0007669"/>
    <property type="project" value="UniProtKB-KW"/>
</dbReference>
<evidence type="ECO:0000256" key="2">
    <source>
        <dbReference type="ARBA" id="ARBA00004752"/>
    </source>
</evidence>
<evidence type="ECO:0000256" key="4">
    <source>
        <dbReference type="ARBA" id="ARBA00007739"/>
    </source>
</evidence>
<keyword evidence="16" id="KW-0511">Multifunctional enzyme</keyword>
<evidence type="ECO:0000256" key="10">
    <source>
        <dbReference type="ARBA" id="ARBA00022692"/>
    </source>
</evidence>
<comment type="pathway">
    <text evidence="2">Cell wall biogenesis; peptidoglycan biosynthesis.</text>
</comment>
<evidence type="ECO:0000259" key="24">
    <source>
        <dbReference type="Pfam" id="PF00912"/>
    </source>
</evidence>
<evidence type="ECO:0000256" key="21">
    <source>
        <dbReference type="SAM" id="MobiDB-lite"/>
    </source>
</evidence>
<dbReference type="GO" id="GO:0005886">
    <property type="term" value="C:plasma membrane"/>
    <property type="evidence" value="ECO:0007669"/>
    <property type="project" value="UniProtKB-SubCell"/>
</dbReference>
<comment type="caution">
    <text evidence="25">The sequence shown here is derived from an EMBL/GenBank/DDBJ whole genome shotgun (WGS) entry which is preliminary data.</text>
</comment>
<feature type="domain" description="Glycosyl transferase family 51" evidence="24">
    <location>
        <begin position="83"/>
        <end position="255"/>
    </location>
</feature>
<dbReference type="PANTHER" id="PTHR32282:SF11">
    <property type="entry name" value="PENICILLIN-BINDING PROTEIN 1B"/>
    <property type="match status" value="1"/>
</dbReference>
<keyword evidence="10 22" id="KW-0812">Transmembrane</keyword>
<evidence type="ECO:0000256" key="16">
    <source>
        <dbReference type="ARBA" id="ARBA00023268"/>
    </source>
</evidence>
<dbReference type="GO" id="GO:0008955">
    <property type="term" value="F:peptidoglycan glycosyltransferase activity"/>
    <property type="evidence" value="ECO:0007669"/>
    <property type="project" value="UniProtKB-EC"/>
</dbReference>
<keyword evidence="7" id="KW-0645">Protease</keyword>
<dbReference type="Proteomes" id="UP000590740">
    <property type="component" value="Unassembled WGS sequence"/>
</dbReference>
<dbReference type="Gene3D" id="3.40.710.10">
    <property type="entry name" value="DD-peptidase/beta-lactamase superfamily"/>
    <property type="match status" value="1"/>
</dbReference>
<dbReference type="InterPro" id="IPR023346">
    <property type="entry name" value="Lysozyme-like_dom_sf"/>
</dbReference>
<keyword evidence="26" id="KW-1185">Reference proteome</keyword>
<keyword evidence="9 25" id="KW-0808">Transferase</keyword>
<keyword evidence="15 22" id="KW-0472">Membrane</keyword>
<dbReference type="GO" id="GO:0030288">
    <property type="term" value="C:outer membrane-bounded periplasmic space"/>
    <property type="evidence" value="ECO:0007669"/>
    <property type="project" value="TreeGrafter"/>
</dbReference>
<dbReference type="Pfam" id="PF00912">
    <property type="entry name" value="Transgly"/>
    <property type="match status" value="1"/>
</dbReference>
<evidence type="ECO:0000256" key="5">
    <source>
        <dbReference type="ARBA" id="ARBA00022475"/>
    </source>
</evidence>
<dbReference type="EC" id="2.4.1.-" evidence="25"/>
<gene>
    <name evidence="25" type="ORF">HNQ65_001910</name>
</gene>
<dbReference type="InterPro" id="IPR001264">
    <property type="entry name" value="Glyco_trans_51"/>
</dbReference>
<name>A0A7W7Y9X9_9BACT</name>
<feature type="compositionally biased region" description="Pro residues" evidence="21">
    <location>
        <begin position="829"/>
        <end position="838"/>
    </location>
</feature>
<dbReference type="InterPro" id="IPR012338">
    <property type="entry name" value="Beta-lactam/transpept-like"/>
</dbReference>
<dbReference type="SUPFAM" id="SSF53955">
    <property type="entry name" value="Lysozyme-like"/>
    <property type="match status" value="1"/>
</dbReference>
<dbReference type="InterPro" id="IPR050396">
    <property type="entry name" value="Glycosyltr_51/Transpeptidase"/>
</dbReference>
<dbReference type="InterPro" id="IPR036950">
    <property type="entry name" value="PBP_transglycosylase"/>
</dbReference>
<evidence type="ECO:0000256" key="12">
    <source>
        <dbReference type="ARBA" id="ARBA00022960"/>
    </source>
</evidence>
<dbReference type="Gene3D" id="1.10.3810.10">
    <property type="entry name" value="Biosynthetic peptidoglycan transglycosylase-like"/>
    <property type="match status" value="1"/>
</dbReference>
<keyword evidence="12" id="KW-0133">Cell shape</keyword>
<comment type="subcellular location">
    <subcellularLocation>
        <location evidence="1">Cell membrane</location>
    </subcellularLocation>
</comment>
<keyword evidence="13" id="KW-0573">Peptidoglycan synthesis</keyword>
<comment type="pathway">
    <text evidence="20">Glycan biosynthesis.</text>
</comment>
<dbReference type="SUPFAM" id="SSF56601">
    <property type="entry name" value="beta-lactamase/transpeptidase-like"/>
    <property type="match status" value="1"/>
</dbReference>
<evidence type="ECO:0000256" key="13">
    <source>
        <dbReference type="ARBA" id="ARBA00022984"/>
    </source>
</evidence>
<dbReference type="GO" id="GO:0009252">
    <property type="term" value="P:peptidoglycan biosynthetic process"/>
    <property type="evidence" value="ECO:0007669"/>
    <property type="project" value="UniProtKB-KW"/>
</dbReference>
<comment type="catalytic activity">
    <reaction evidence="18">
        <text>Preferential cleavage: (Ac)2-L-Lys-D-Ala-|-D-Ala. Also transpeptidation of peptidyl-alanyl moieties that are N-acyl substituents of D-alanine.</text>
        <dbReference type="EC" id="3.4.16.4"/>
    </reaction>
</comment>
<dbReference type="AlphaFoldDB" id="A0A7W7Y9X9"/>
<dbReference type="InterPro" id="IPR001460">
    <property type="entry name" value="PCN-bd_Tpept"/>
</dbReference>
<dbReference type="GO" id="GO:0008658">
    <property type="term" value="F:penicillin binding"/>
    <property type="evidence" value="ECO:0007669"/>
    <property type="project" value="InterPro"/>
</dbReference>
<feature type="region of interest" description="Disordered" evidence="21">
    <location>
        <begin position="814"/>
        <end position="838"/>
    </location>
</feature>
<comment type="similarity">
    <text evidence="4">In the N-terminal section; belongs to the glycosyltransferase 51 family.</text>
</comment>
<keyword evidence="6" id="KW-0121">Carboxypeptidase</keyword>
<evidence type="ECO:0000313" key="26">
    <source>
        <dbReference type="Proteomes" id="UP000590740"/>
    </source>
</evidence>
<evidence type="ECO:0000256" key="8">
    <source>
        <dbReference type="ARBA" id="ARBA00022676"/>
    </source>
</evidence>
<evidence type="ECO:0000256" key="3">
    <source>
        <dbReference type="ARBA" id="ARBA00007090"/>
    </source>
</evidence>
<evidence type="ECO:0000256" key="17">
    <source>
        <dbReference type="ARBA" id="ARBA00023316"/>
    </source>
</evidence>
<dbReference type="FunFam" id="1.10.3810.10:FF:000003">
    <property type="entry name" value="Penicillin-binding protein 1a"/>
    <property type="match status" value="1"/>
</dbReference>
<evidence type="ECO:0000256" key="14">
    <source>
        <dbReference type="ARBA" id="ARBA00022989"/>
    </source>
</evidence>
<dbReference type="RefSeq" id="WP_184339262.1">
    <property type="nucleotide sequence ID" value="NZ_JACHIG010000003.1"/>
</dbReference>
<organism evidence="25 26">
    <name type="scientific">Prosthecobacter vanneervenii</name>
    <dbReference type="NCBI Taxonomy" id="48466"/>
    <lineage>
        <taxon>Bacteria</taxon>
        <taxon>Pseudomonadati</taxon>
        <taxon>Verrucomicrobiota</taxon>
        <taxon>Verrucomicrobiia</taxon>
        <taxon>Verrucomicrobiales</taxon>
        <taxon>Verrucomicrobiaceae</taxon>
        <taxon>Prosthecobacter</taxon>
    </lineage>
</organism>
<keyword evidence="11 25" id="KW-0378">Hydrolase</keyword>
<dbReference type="GO" id="GO:0071555">
    <property type="term" value="P:cell wall organization"/>
    <property type="evidence" value="ECO:0007669"/>
    <property type="project" value="UniProtKB-KW"/>
</dbReference>
<evidence type="ECO:0000256" key="20">
    <source>
        <dbReference type="ARBA" id="ARBA00060592"/>
    </source>
</evidence>
<evidence type="ECO:0000256" key="9">
    <source>
        <dbReference type="ARBA" id="ARBA00022679"/>
    </source>
</evidence>
<evidence type="ECO:0000256" key="15">
    <source>
        <dbReference type="ARBA" id="ARBA00023136"/>
    </source>
</evidence>
<comment type="catalytic activity">
    <reaction evidence="19">
        <text>[GlcNAc-(1-&gt;4)-Mur2Ac(oyl-L-Ala-gamma-D-Glu-L-Lys-D-Ala-D-Ala)](n)-di-trans,octa-cis-undecaprenyl diphosphate + beta-D-GlcNAc-(1-&gt;4)-Mur2Ac(oyl-L-Ala-gamma-D-Glu-L-Lys-D-Ala-D-Ala)-di-trans,octa-cis-undecaprenyl diphosphate = [GlcNAc-(1-&gt;4)-Mur2Ac(oyl-L-Ala-gamma-D-Glu-L-Lys-D-Ala-D-Ala)](n+1)-di-trans,octa-cis-undecaprenyl diphosphate + di-trans,octa-cis-undecaprenyl diphosphate + H(+)</text>
        <dbReference type="Rhea" id="RHEA:23708"/>
        <dbReference type="Rhea" id="RHEA-COMP:9602"/>
        <dbReference type="Rhea" id="RHEA-COMP:9603"/>
        <dbReference type="ChEBI" id="CHEBI:15378"/>
        <dbReference type="ChEBI" id="CHEBI:58405"/>
        <dbReference type="ChEBI" id="CHEBI:60033"/>
        <dbReference type="ChEBI" id="CHEBI:78435"/>
        <dbReference type="EC" id="2.4.99.28"/>
    </reaction>
</comment>
<dbReference type="EC" id="3.4.-.-" evidence="25"/>
<dbReference type="GO" id="GO:0009002">
    <property type="term" value="F:serine-type D-Ala-D-Ala carboxypeptidase activity"/>
    <property type="evidence" value="ECO:0007669"/>
    <property type="project" value="UniProtKB-EC"/>
</dbReference>
<dbReference type="EMBL" id="JACHIG010000003">
    <property type="protein sequence ID" value="MBB5032333.1"/>
    <property type="molecule type" value="Genomic_DNA"/>
</dbReference>
<evidence type="ECO:0000256" key="6">
    <source>
        <dbReference type="ARBA" id="ARBA00022645"/>
    </source>
</evidence>
<evidence type="ECO:0000256" key="18">
    <source>
        <dbReference type="ARBA" id="ARBA00034000"/>
    </source>
</evidence>
<protein>
    <submittedName>
        <fullName evidence="25">Penicillin-binding protein 1A</fullName>
        <ecNumber evidence="25">2.4.1.-</ecNumber>
        <ecNumber evidence="25">3.4.-.-</ecNumber>
    </submittedName>
</protein>
<dbReference type="GO" id="GO:0008360">
    <property type="term" value="P:regulation of cell shape"/>
    <property type="evidence" value="ECO:0007669"/>
    <property type="project" value="UniProtKB-KW"/>
</dbReference>